<keyword evidence="4" id="KW-0805">Transcription regulation</keyword>
<dbReference type="PRINTS" id="PR00320">
    <property type="entry name" value="GPROTEINBRPT"/>
</dbReference>
<reference evidence="8" key="1">
    <citation type="journal article" date="2018" name="DNA Res.">
        <title>Multiple hybrid de novo genome assembly of finger millet, an orphan allotetraploid crop.</title>
        <authorList>
            <person name="Hatakeyama M."/>
            <person name="Aluri S."/>
            <person name="Balachadran M.T."/>
            <person name="Sivarajan S.R."/>
            <person name="Patrignani A."/>
            <person name="Gruter S."/>
            <person name="Poveda L."/>
            <person name="Shimizu-Inatsugi R."/>
            <person name="Baeten J."/>
            <person name="Francoijs K.J."/>
            <person name="Nataraja K.N."/>
            <person name="Reddy Y.A.N."/>
            <person name="Phadnis S."/>
            <person name="Ravikumar R.L."/>
            <person name="Schlapbach R."/>
            <person name="Sreeman S.M."/>
            <person name="Shimizu K.K."/>
        </authorList>
    </citation>
    <scope>NUCLEOTIDE SEQUENCE</scope>
</reference>
<dbReference type="PANTHER" id="PTHR10253">
    <property type="entry name" value="POLYCOMB PROTEIN"/>
    <property type="match status" value="1"/>
</dbReference>
<evidence type="ECO:0000313" key="9">
    <source>
        <dbReference type="Proteomes" id="UP001054889"/>
    </source>
</evidence>
<name>A0AAV5FVJ8_ELECO</name>
<comment type="similarity">
    <text evidence="1">Belongs to the WD repeat ESC family.</text>
</comment>
<organism evidence="8 9">
    <name type="scientific">Eleusine coracana subsp. coracana</name>
    <dbReference type="NCBI Taxonomy" id="191504"/>
    <lineage>
        <taxon>Eukaryota</taxon>
        <taxon>Viridiplantae</taxon>
        <taxon>Streptophyta</taxon>
        <taxon>Embryophyta</taxon>
        <taxon>Tracheophyta</taxon>
        <taxon>Spermatophyta</taxon>
        <taxon>Magnoliopsida</taxon>
        <taxon>Liliopsida</taxon>
        <taxon>Poales</taxon>
        <taxon>Poaceae</taxon>
        <taxon>PACMAD clade</taxon>
        <taxon>Chloridoideae</taxon>
        <taxon>Cynodonteae</taxon>
        <taxon>Eleusininae</taxon>
        <taxon>Eleusine</taxon>
    </lineage>
</organism>
<dbReference type="Pfam" id="PF00400">
    <property type="entry name" value="WD40"/>
    <property type="match status" value="1"/>
</dbReference>
<evidence type="ECO:0000256" key="4">
    <source>
        <dbReference type="ARBA" id="ARBA00023015"/>
    </source>
</evidence>
<evidence type="ECO:0000256" key="7">
    <source>
        <dbReference type="SAM" id="Phobius"/>
    </source>
</evidence>
<gene>
    <name evidence="8" type="primary">gb28870</name>
    <name evidence="8" type="ORF">PR202_gb28870</name>
</gene>
<evidence type="ECO:0000256" key="2">
    <source>
        <dbReference type="ARBA" id="ARBA00022574"/>
    </source>
</evidence>
<sequence length="403" mass="45427">MVTTYRCLENGTFALLQAYIDEDKDESFYTISWARDHVDDSPLLVAAGVHGTIRVINCATEKLAKSFVSHGKAINEIKTQALKPSLIISASKDESIRLWNIHTGICIMIFAGDGGHRGEVLSVDFHPVDINRFVSCSMDNTVKIWSMKVHNNYVDCTMWLGDFILSKSVENEILLWESSTNQINPTKGSIDILQKYPVPKCNLWFMKFSCDFHFSLLAIGNNEGKIYLWEVQSSPPSLITRLTNQQCKSPIRQTAVSYDGRIILGAGEDGNIWRWDEVDPPSSKNWGRSSRERSEWACRSILPLLLFMAKLGPGLGLGCEAAEGSLVPTRKREYKPCGKHTEGKRPLYAIGFNFMDARYYDVFATVGGNRVSFLNPCFLLACCYYYYSLVLFLNVLSVIVCSW</sequence>
<dbReference type="InterPro" id="IPR051243">
    <property type="entry name" value="PcG_WD-repeat"/>
</dbReference>
<keyword evidence="3" id="KW-0677">Repeat</keyword>
<proteinExistence type="inferred from homology"/>
<protein>
    <recommendedName>
        <fullName evidence="10">Fertilization-independent endosperm protein</fullName>
    </recommendedName>
</protein>
<dbReference type="EMBL" id="BQKI01000098">
    <property type="protein sequence ID" value="GJN39734.1"/>
    <property type="molecule type" value="Genomic_DNA"/>
</dbReference>
<accession>A0AAV5FVJ8</accession>
<keyword evidence="9" id="KW-1185">Reference proteome</keyword>
<evidence type="ECO:0000256" key="6">
    <source>
        <dbReference type="PROSITE-ProRule" id="PRU00221"/>
    </source>
</evidence>
<evidence type="ECO:0000256" key="1">
    <source>
        <dbReference type="ARBA" id="ARBA00008075"/>
    </source>
</evidence>
<keyword evidence="5" id="KW-0804">Transcription</keyword>
<feature type="repeat" description="WD" evidence="6">
    <location>
        <begin position="113"/>
        <end position="148"/>
    </location>
</feature>
<dbReference type="SUPFAM" id="SSF50978">
    <property type="entry name" value="WD40 repeat-like"/>
    <property type="match status" value="1"/>
</dbReference>
<feature type="transmembrane region" description="Helical" evidence="7">
    <location>
        <begin position="384"/>
        <end position="402"/>
    </location>
</feature>
<dbReference type="InterPro" id="IPR015943">
    <property type="entry name" value="WD40/YVTN_repeat-like_dom_sf"/>
</dbReference>
<evidence type="ECO:0000256" key="3">
    <source>
        <dbReference type="ARBA" id="ARBA00022737"/>
    </source>
</evidence>
<reference evidence="8" key="2">
    <citation type="submission" date="2021-12" db="EMBL/GenBank/DDBJ databases">
        <title>Resequencing data analysis of finger millet.</title>
        <authorList>
            <person name="Hatakeyama M."/>
            <person name="Aluri S."/>
            <person name="Balachadran M.T."/>
            <person name="Sivarajan S.R."/>
            <person name="Poveda L."/>
            <person name="Shimizu-Inatsugi R."/>
            <person name="Schlapbach R."/>
            <person name="Sreeman S.M."/>
            <person name="Shimizu K.K."/>
        </authorList>
    </citation>
    <scope>NUCLEOTIDE SEQUENCE</scope>
</reference>
<feature type="repeat" description="WD" evidence="6">
    <location>
        <begin position="67"/>
        <end position="109"/>
    </location>
</feature>
<evidence type="ECO:0000256" key="5">
    <source>
        <dbReference type="ARBA" id="ARBA00023163"/>
    </source>
</evidence>
<keyword evidence="2 6" id="KW-0853">WD repeat</keyword>
<dbReference type="InterPro" id="IPR001680">
    <property type="entry name" value="WD40_rpt"/>
</dbReference>
<dbReference type="InterPro" id="IPR036322">
    <property type="entry name" value="WD40_repeat_dom_sf"/>
</dbReference>
<dbReference type="PROSITE" id="PS50294">
    <property type="entry name" value="WD_REPEATS_REGION"/>
    <property type="match status" value="1"/>
</dbReference>
<keyword evidence="7" id="KW-0812">Transmembrane</keyword>
<dbReference type="Gene3D" id="2.130.10.10">
    <property type="entry name" value="YVTN repeat-like/Quinoprotein amine dehydrogenase"/>
    <property type="match status" value="1"/>
</dbReference>
<evidence type="ECO:0000313" key="8">
    <source>
        <dbReference type="EMBL" id="GJN39734.1"/>
    </source>
</evidence>
<dbReference type="InterPro" id="IPR020472">
    <property type="entry name" value="WD40_PAC1"/>
</dbReference>
<evidence type="ECO:0008006" key="10">
    <source>
        <dbReference type="Google" id="ProtNLM"/>
    </source>
</evidence>
<dbReference type="PROSITE" id="PS00678">
    <property type="entry name" value="WD_REPEATS_1"/>
    <property type="match status" value="1"/>
</dbReference>
<keyword evidence="7" id="KW-0472">Membrane</keyword>
<dbReference type="InterPro" id="IPR019775">
    <property type="entry name" value="WD40_repeat_CS"/>
</dbReference>
<dbReference type="Proteomes" id="UP001054889">
    <property type="component" value="Unassembled WGS sequence"/>
</dbReference>
<dbReference type="PROSITE" id="PS50082">
    <property type="entry name" value="WD_REPEATS_2"/>
    <property type="match status" value="2"/>
</dbReference>
<keyword evidence="7" id="KW-1133">Transmembrane helix</keyword>
<comment type="caution">
    <text evidence="8">The sequence shown here is derived from an EMBL/GenBank/DDBJ whole genome shotgun (WGS) entry which is preliminary data.</text>
</comment>
<dbReference type="AlphaFoldDB" id="A0AAV5FVJ8"/>
<dbReference type="SMART" id="SM00320">
    <property type="entry name" value="WD40"/>
    <property type="match status" value="5"/>
</dbReference>